<reference evidence="5" key="1">
    <citation type="submission" date="2017-09" db="EMBL/GenBank/DDBJ databases">
        <title>Depth-based differentiation of microbial function through sediment-hosted aquifers and enrichment of novel symbionts in the deep terrestrial subsurface.</title>
        <authorList>
            <person name="Probst A.J."/>
            <person name="Ladd B."/>
            <person name="Jarett J.K."/>
            <person name="Geller-Mcgrath D.E."/>
            <person name="Sieber C.M.K."/>
            <person name="Emerson J.B."/>
            <person name="Anantharaman K."/>
            <person name="Thomas B.C."/>
            <person name="Malmstrom R."/>
            <person name="Stieglmeier M."/>
            <person name="Klingl A."/>
            <person name="Woyke T."/>
            <person name="Ryan C.M."/>
            <person name="Banfield J.F."/>
        </authorList>
    </citation>
    <scope>NUCLEOTIDE SEQUENCE [LARGE SCALE GENOMIC DNA]</scope>
</reference>
<gene>
    <name evidence="4" type="ORF">COY87_02835</name>
</gene>
<dbReference type="EMBL" id="PFLI01000097">
    <property type="protein sequence ID" value="PIY72077.1"/>
    <property type="molecule type" value="Genomic_DNA"/>
</dbReference>
<evidence type="ECO:0000256" key="1">
    <source>
        <dbReference type="ARBA" id="ARBA00005912"/>
    </source>
</evidence>
<dbReference type="GO" id="GO:0006412">
    <property type="term" value="P:translation"/>
    <property type="evidence" value="ECO:0007669"/>
    <property type="project" value="UniProtKB-KW"/>
</dbReference>
<dbReference type="InterPro" id="IPR023584">
    <property type="entry name" value="Ribosome_recyc_fac_dom"/>
</dbReference>
<dbReference type="PANTHER" id="PTHR20982:SF3">
    <property type="entry name" value="MITOCHONDRIAL RIBOSOME RECYCLING FACTOR PSEUDO 1"/>
    <property type="match status" value="1"/>
</dbReference>
<dbReference type="PANTHER" id="PTHR20982">
    <property type="entry name" value="RIBOSOME RECYCLING FACTOR"/>
    <property type="match status" value="1"/>
</dbReference>
<keyword evidence="2" id="KW-0648">Protein biosynthesis</keyword>
<dbReference type="InterPro" id="IPR002661">
    <property type="entry name" value="Ribosome_recyc_fac"/>
</dbReference>
<comment type="caution">
    <text evidence="4">The sequence shown here is derived from an EMBL/GenBank/DDBJ whole genome shotgun (WGS) entry which is preliminary data.</text>
</comment>
<evidence type="ECO:0000259" key="3">
    <source>
        <dbReference type="Pfam" id="PF01765"/>
    </source>
</evidence>
<dbReference type="Proteomes" id="UP000229401">
    <property type="component" value="Unassembled WGS sequence"/>
</dbReference>
<dbReference type="Gene3D" id="1.10.132.20">
    <property type="entry name" value="Ribosome-recycling factor"/>
    <property type="match status" value="1"/>
</dbReference>
<feature type="domain" description="Ribosome recycling factor" evidence="3">
    <location>
        <begin position="17"/>
        <end position="181"/>
    </location>
</feature>
<evidence type="ECO:0000313" key="5">
    <source>
        <dbReference type="Proteomes" id="UP000229401"/>
    </source>
</evidence>
<dbReference type="InterPro" id="IPR036191">
    <property type="entry name" value="RRF_sf"/>
</dbReference>
<dbReference type="GO" id="GO:0043023">
    <property type="term" value="F:ribosomal large subunit binding"/>
    <property type="evidence" value="ECO:0007669"/>
    <property type="project" value="TreeGrafter"/>
</dbReference>
<dbReference type="Pfam" id="PF01765">
    <property type="entry name" value="RRF"/>
    <property type="match status" value="1"/>
</dbReference>
<evidence type="ECO:0000256" key="2">
    <source>
        <dbReference type="ARBA" id="ARBA00022917"/>
    </source>
</evidence>
<organism evidence="4 5">
    <name type="scientific">Candidatus Roizmanbacteria bacterium CG_4_10_14_0_8_um_filter_33_9</name>
    <dbReference type="NCBI Taxonomy" id="1974826"/>
    <lineage>
        <taxon>Bacteria</taxon>
        <taxon>Candidatus Roizmaniibacteriota</taxon>
    </lineage>
</organism>
<name>A0A2M7QIC0_9BACT</name>
<protein>
    <submittedName>
        <fullName evidence="4">Ribosome recycling factor</fullName>
    </submittedName>
</protein>
<sequence>MDLNQFKTNLTQTLSHLKEQLKTIRTGRANPSIIEDLAVETYGGSTILKLKELATIVSEGPSALIVAPFDPSTIQDIEKAILKSPLGLTPATQGSRITLRIPAMSQEQREKYIKLVGQMIEEKRVIARNHRDDVRKKIKELFDSKETTEDEKYRVEKEIDTISQKAMEDIQTLKDLKETEIKEI</sequence>
<comment type="similarity">
    <text evidence="1">Belongs to the RRF family.</text>
</comment>
<accession>A0A2M7QIC0</accession>
<dbReference type="SUPFAM" id="SSF55194">
    <property type="entry name" value="Ribosome recycling factor, RRF"/>
    <property type="match status" value="1"/>
</dbReference>
<dbReference type="AlphaFoldDB" id="A0A2M7QIC0"/>
<evidence type="ECO:0000313" key="4">
    <source>
        <dbReference type="EMBL" id="PIY72077.1"/>
    </source>
</evidence>
<dbReference type="Gene3D" id="3.30.1360.40">
    <property type="match status" value="1"/>
</dbReference>
<dbReference type="FunFam" id="3.30.1360.40:FF:000001">
    <property type="entry name" value="Ribosome-recycling factor"/>
    <property type="match status" value="1"/>
</dbReference>
<proteinExistence type="inferred from homology"/>